<name>A0A9X1Z3D5_9GAMM</name>
<organism evidence="1 2">
    <name type="scientific">Shewanella algicola</name>
    <dbReference type="NCBI Taxonomy" id="640633"/>
    <lineage>
        <taxon>Bacteria</taxon>
        <taxon>Pseudomonadati</taxon>
        <taxon>Pseudomonadota</taxon>
        <taxon>Gammaproteobacteria</taxon>
        <taxon>Alteromonadales</taxon>
        <taxon>Shewanellaceae</taxon>
        <taxon>Shewanella</taxon>
    </lineage>
</organism>
<dbReference type="RefSeq" id="WP_188924051.1">
    <property type="nucleotide sequence ID" value="NZ_BMQI01000006.1"/>
</dbReference>
<keyword evidence="2" id="KW-1185">Reference proteome</keyword>
<accession>A0A9X1Z3D5</accession>
<evidence type="ECO:0000313" key="1">
    <source>
        <dbReference type="EMBL" id="MCL1104370.1"/>
    </source>
</evidence>
<dbReference type="Proteomes" id="UP001139408">
    <property type="component" value="Unassembled WGS sequence"/>
</dbReference>
<evidence type="ECO:0000313" key="2">
    <source>
        <dbReference type="Proteomes" id="UP001139408"/>
    </source>
</evidence>
<comment type="caution">
    <text evidence="1">The sequence shown here is derived from an EMBL/GenBank/DDBJ whole genome shotgun (WGS) entry which is preliminary data.</text>
</comment>
<sequence>MNKFIVCLFILFLSACTTMPKPQVENNFKVEFGLIIEADGAYAINPNLKILSKDGIPLNQFGARVENLEKSSYSLGYYIFKFNNTTQTYEEFAVDGYWLIKPPSNSDYEAILFEDKKRFFPGAYQFVIIVEEEILQAIEFEVVDIGH</sequence>
<proteinExistence type="predicted"/>
<protein>
    <submittedName>
        <fullName evidence="1">Uncharacterized protein</fullName>
    </submittedName>
</protein>
<dbReference type="EMBL" id="JAKILJ010000005">
    <property type="protein sequence ID" value="MCL1104370.1"/>
    <property type="molecule type" value="Genomic_DNA"/>
</dbReference>
<gene>
    <name evidence="1" type="ORF">L2749_03740</name>
</gene>
<dbReference type="PROSITE" id="PS51257">
    <property type="entry name" value="PROKAR_LIPOPROTEIN"/>
    <property type="match status" value="1"/>
</dbReference>
<dbReference type="AlphaFoldDB" id="A0A9X1Z3D5"/>
<reference evidence="1" key="1">
    <citation type="submission" date="2022-01" db="EMBL/GenBank/DDBJ databases">
        <title>Whole genome-based taxonomy of the Shewanellaceae.</title>
        <authorList>
            <person name="Martin-Rodriguez A.J."/>
        </authorList>
    </citation>
    <scope>NUCLEOTIDE SEQUENCE</scope>
    <source>
        <strain evidence="1">DSM 23803</strain>
    </source>
</reference>